<reference evidence="1" key="2">
    <citation type="submission" date="2016-06" db="EMBL/GenBank/DDBJ databases">
        <title>The genome of a short-lived fish provides insights into sex chromosome evolution and the genetic control of aging.</title>
        <authorList>
            <person name="Reichwald K."/>
            <person name="Felder M."/>
            <person name="Petzold A."/>
            <person name="Koch P."/>
            <person name="Groth M."/>
            <person name="Platzer M."/>
        </authorList>
    </citation>
    <scope>NUCLEOTIDE SEQUENCE</scope>
    <source>
        <tissue evidence="1">Brain</tissue>
    </source>
</reference>
<feature type="non-terminal residue" evidence="1">
    <location>
        <position position="58"/>
    </location>
</feature>
<dbReference type="AlphaFoldDB" id="A0A1A8Q351"/>
<organism evidence="1">
    <name type="scientific">Nothobranchius pienaari</name>
    <dbReference type="NCBI Taxonomy" id="704102"/>
    <lineage>
        <taxon>Eukaryota</taxon>
        <taxon>Metazoa</taxon>
        <taxon>Chordata</taxon>
        <taxon>Craniata</taxon>
        <taxon>Vertebrata</taxon>
        <taxon>Euteleostomi</taxon>
        <taxon>Actinopterygii</taxon>
        <taxon>Neopterygii</taxon>
        <taxon>Teleostei</taxon>
        <taxon>Neoteleostei</taxon>
        <taxon>Acanthomorphata</taxon>
        <taxon>Ovalentaria</taxon>
        <taxon>Atherinomorphae</taxon>
        <taxon>Cyprinodontiformes</taxon>
        <taxon>Nothobranchiidae</taxon>
        <taxon>Nothobranchius</taxon>
    </lineage>
</organism>
<proteinExistence type="predicted"/>
<feature type="non-terminal residue" evidence="1">
    <location>
        <position position="1"/>
    </location>
</feature>
<dbReference type="EMBL" id="HAEG01010853">
    <property type="protein sequence ID" value="SBR88215.1"/>
    <property type="molecule type" value="Transcribed_RNA"/>
</dbReference>
<name>A0A1A8Q351_9TELE</name>
<evidence type="ECO:0000313" key="1">
    <source>
        <dbReference type="EMBL" id="SBR88215.1"/>
    </source>
</evidence>
<reference evidence="1" key="1">
    <citation type="submission" date="2016-05" db="EMBL/GenBank/DDBJ databases">
        <authorList>
            <person name="Lavstsen T."/>
            <person name="Jespersen J.S."/>
        </authorList>
    </citation>
    <scope>NUCLEOTIDE SEQUENCE</scope>
    <source>
        <tissue evidence="1">Brain</tissue>
    </source>
</reference>
<accession>A0A1A8Q351</accession>
<protein>
    <submittedName>
        <fullName evidence="1">Zinc finger protein, multitype 1</fullName>
    </submittedName>
</protein>
<gene>
    <name evidence="1" type="primary">ZFPM1</name>
</gene>
<sequence length="58" mass="6492">QPFEHLLNFWTLDFCVFISCCFQTNPPLLSLTGRILENLYTRSSLSPSLANSTSSSPP</sequence>